<evidence type="ECO:0000256" key="5">
    <source>
        <dbReference type="ARBA" id="ARBA00023163"/>
    </source>
</evidence>
<keyword evidence="3 8" id="KW-0227">DNA damage</keyword>
<evidence type="ECO:0000256" key="4">
    <source>
        <dbReference type="ARBA" id="ARBA00023015"/>
    </source>
</evidence>
<keyword evidence="10" id="KW-1185">Reference proteome</keyword>
<evidence type="ECO:0000313" key="9">
    <source>
        <dbReference type="EMBL" id="CAD7285621.1"/>
    </source>
</evidence>
<dbReference type="EMBL" id="CAJPEX010017944">
    <property type="protein sequence ID" value="CAG0925773.1"/>
    <property type="molecule type" value="Genomic_DNA"/>
</dbReference>
<dbReference type="PANTHER" id="PTHR28580">
    <property type="entry name" value="GENERAL TRANSCRIPTION FACTOR IIH SUBUNIT 5"/>
    <property type="match status" value="1"/>
</dbReference>
<sequence length="73" mass="8550">MVQVSKGVLVTCDPPMRQFLIWLDEKEKLGRKFILLDLDSTHLFISADVVNELMEKVDEWMDRISAQVLERDD</sequence>
<protein>
    <recommendedName>
        <fullName evidence="8">General transcription and DNA repair factor IIH subunit TFB5</fullName>
    </recommendedName>
</protein>
<keyword evidence="6 8" id="KW-0234">DNA repair</keyword>
<dbReference type="PANTHER" id="PTHR28580:SF1">
    <property type="entry name" value="GENERAL TRANSCRIPTION FACTOR IIH SUBUNIT 5"/>
    <property type="match status" value="1"/>
</dbReference>
<organism evidence="9">
    <name type="scientific">Notodromas monacha</name>
    <dbReference type="NCBI Taxonomy" id="399045"/>
    <lineage>
        <taxon>Eukaryota</taxon>
        <taxon>Metazoa</taxon>
        <taxon>Ecdysozoa</taxon>
        <taxon>Arthropoda</taxon>
        <taxon>Crustacea</taxon>
        <taxon>Oligostraca</taxon>
        <taxon>Ostracoda</taxon>
        <taxon>Podocopa</taxon>
        <taxon>Podocopida</taxon>
        <taxon>Cypridocopina</taxon>
        <taxon>Cypridoidea</taxon>
        <taxon>Cyprididae</taxon>
        <taxon>Notodromas</taxon>
    </lineage>
</organism>
<dbReference type="GO" id="GO:0006367">
    <property type="term" value="P:transcription initiation at RNA polymerase II promoter"/>
    <property type="evidence" value="ECO:0007669"/>
    <property type="project" value="UniProtKB-UniRule"/>
</dbReference>
<dbReference type="OrthoDB" id="354at2759"/>
<dbReference type="InterPro" id="IPR035935">
    <property type="entry name" value="TFB5-like_sf"/>
</dbReference>
<comment type="similarity">
    <text evidence="2 8">Belongs to the TFB5 family.</text>
</comment>
<evidence type="ECO:0000313" key="10">
    <source>
        <dbReference type="Proteomes" id="UP000678499"/>
    </source>
</evidence>
<reference evidence="9" key="1">
    <citation type="submission" date="2020-11" db="EMBL/GenBank/DDBJ databases">
        <authorList>
            <person name="Tran Van P."/>
        </authorList>
    </citation>
    <scope>NUCLEOTIDE SEQUENCE</scope>
</reference>
<dbReference type="GO" id="GO:0000439">
    <property type="term" value="C:transcription factor TFIIH core complex"/>
    <property type="evidence" value="ECO:0007669"/>
    <property type="project" value="UniProtKB-UniRule"/>
</dbReference>
<dbReference type="GO" id="GO:0006294">
    <property type="term" value="P:nucleotide-excision repair, preincision complex assembly"/>
    <property type="evidence" value="ECO:0007669"/>
    <property type="project" value="TreeGrafter"/>
</dbReference>
<keyword evidence="4 8" id="KW-0805">Transcription regulation</keyword>
<evidence type="ECO:0000256" key="7">
    <source>
        <dbReference type="ARBA" id="ARBA00023242"/>
    </source>
</evidence>
<dbReference type="FunFam" id="3.30.70.1220:FF:000001">
    <property type="entry name" value="General transcription factor IIH subunit 5"/>
    <property type="match status" value="1"/>
</dbReference>
<comment type="subunit">
    <text evidence="8">Component of the 7-subunit TFIIH core complex.</text>
</comment>
<comment type="subcellular location">
    <subcellularLocation>
        <location evidence="1 8">Nucleus</location>
    </subcellularLocation>
</comment>
<evidence type="ECO:0000256" key="2">
    <source>
        <dbReference type="ARBA" id="ARBA00007470"/>
    </source>
</evidence>
<evidence type="ECO:0000256" key="6">
    <source>
        <dbReference type="ARBA" id="ARBA00023204"/>
    </source>
</evidence>
<accession>A0A7R9C1N4</accession>
<dbReference type="Proteomes" id="UP000678499">
    <property type="component" value="Unassembled WGS sequence"/>
</dbReference>
<comment type="function">
    <text evidence="8">In NER, TFIIH acts by opening DNA around the lesion to allow the excision of the damaged oligonucleotide and its replacement by a new DNA fragment. In transcription, TFIIH has an essential role in transcription initiation. When the pre-initiation complex (PIC) has been established, TFIIH is required for promoter opening and promoter escape.</text>
</comment>
<dbReference type="EMBL" id="OA899981">
    <property type="protein sequence ID" value="CAD7285621.1"/>
    <property type="molecule type" value="Genomic_DNA"/>
</dbReference>
<name>A0A7R9C1N4_9CRUS</name>
<dbReference type="GO" id="GO:0005675">
    <property type="term" value="C:transcription factor TFIIH holo complex"/>
    <property type="evidence" value="ECO:0007669"/>
    <property type="project" value="TreeGrafter"/>
</dbReference>
<dbReference type="InterPro" id="IPR009400">
    <property type="entry name" value="TFIIH_TTDA/Tfb5"/>
</dbReference>
<dbReference type="AlphaFoldDB" id="A0A7R9C1N4"/>
<keyword evidence="5 8" id="KW-0804">Transcription</keyword>
<proteinExistence type="inferred from homology"/>
<gene>
    <name evidence="9" type="ORF">NMOB1V02_LOCUS13223</name>
</gene>
<keyword evidence="7 8" id="KW-0539">Nucleus</keyword>
<dbReference type="Gene3D" id="3.30.70.1220">
    <property type="entry name" value="TFB5-like"/>
    <property type="match status" value="1"/>
</dbReference>
<evidence type="ECO:0000256" key="3">
    <source>
        <dbReference type="ARBA" id="ARBA00022763"/>
    </source>
</evidence>
<dbReference type="SMART" id="SM01395">
    <property type="entry name" value="Tbf5"/>
    <property type="match status" value="1"/>
</dbReference>
<evidence type="ECO:0000256" key="1">
    <source>
        <dbReference type="ARBA" id="ARBA00004123"/>
    </source>
</evidence>
<dbReference type="SUPFAM" id="SSF142897">
    <property type="entry name" value="TFB5-like"/>
    <property type="match status" value="1"/>
</dbReference>
<dbReference type="Pfam" id="PF06331">
    <property type="entry name" value="Tfb5"/>
    <property type="match status" value="1"/>
</dbReference>
<evidence type="ECO:0000256" key="8">
    <source>
        <dbReference type="RuleBase" id="RU368032"/>
    </source>
</evidence>